<reference evidence="2" key="1">
    <citation type="submission" date="2021-03" db="EMBL/GenBank/DDBJ databases">
        <title>Antimicrobial resistance genes in bacteria isolated from Japanese honey, and their potential for conferring macrolide and lincosamide resistance in the American foulbrood pathogen Paenibacillus larvae.</title>
        <authorList>
            <person name="Okamoto M."/>
            <person name="Kumagai M."/>
            <person name="Kanamori H."/>
            <person name="Takamatsu D."/>
        </authorList>
    </citation>
    <scope>NUCLEOTIDE SEQUENCE</scope>
    <source>
        <strain evidence="2">J40TS1</strain>
    </source>
</reference>
<name>A0A920CZR6_9BACL</name>
<keyword evidence="1" id="KW-0812">Transmembrane</keyword>
<keyword evidence="3" id="KW-1185">Reference proteome</keyword>
<keyword evidence="1" id="KW-1133">Transmembrane helix</keyword>
<feature type="transmembrane region" description="Helical" evidence="1">
    <location>
        <begin position="69"/>
        <end position="90"/>
    </location>
</feature>
<proteinExistence type="predicted"/>
<evidence type="ECO:0008006" key="4">
    <source>
        <dbReference type="Google" id="ProtNLM"/>
    </source>
</evidence>
<evidence type="ECO:0000313" key="3">
    <source>
        <dbReference type="Proteomes" id="UP000683139"/>
    </source>
</evidence>
<dbReference type="AlphaFoldDB" id="A0A920CZR6"/>
<organism evidence="2 3">
    <name type="scientific">Paenibacillus montaniterrae</name>
    <dbReference type="NCBI Taxonomy" id="429341"/>
    <lineage>
        <taxon>Bacteria</taxon>
        <taxon>Bacillati</taxon>
        <taxon>Bacillota</taxon>
        <taxon>Bacilli</taxon>
        <taxon>Bacillales</taxon>
        <taxon>Paenibacillaceae</taxon>
        <taxon>Paenibacillus</taxon>
    </lineage>
</organism>
<keyword evidence="1" id="KW-0472">Membrane</keyword>
<evidence type="ECO:0000313" key="2">
    <source>
        <dbReference type="EMBL" id="GIP17753.1"/>
    </source>
</evidence>
<sequence>MNQEQALNDINVKVGRLEAMQENSTKAITDMAASVNKLVEKLDVSDDVAKEALEKSKSAHKRLDKIDKIIYWVATTIIGTVVAALLALVIK</sequence>
<dbReference type="EMBL" id="BOSE01000006">
    <property type="protein sequence ID" value="GIP17753.1"/>
    <property type="molecule type" value="Genomic_DNA"/>
</dbReference>
<dbReference type="Proteomes" id="UP000683139">
    <property type="component" value="Unassembled WGS sequence"/>
</dbReference>
<dbReference type="RefSeq" id="WP_246563680.1">
    <property type="nucleotide sequence ID" value="NZ_BOSE01000006.1"/>
</dbReference>
<accession>A0A920CZR6</accession>
<dbReference type="InterPro" id="IPR019715">
    <property type="entry name" value="Haemolysin_XhlA"/>
</dbReference>
<dbReference type="Pfam" id="PF10779">
    <property type="entry name" value="XhlA"/>
    <property type="match status" value="1"/>
</dbReference>
<evidence type="ECO:0000256" key="1">
    <source>
        <dbReference type="SAM" id="Phobius"/>
    </source>
</evidence>
<comment type="caution">
    <text evidence="2">The sequence shown here is derived from an EMBL/GenBank/DDBJ whole genome shotgun (WGS) entry which is preliminary data.</text>
</comment>
<protein>
    <recommendedName>
        <fullName evidence="4">Hemolysin XhlA</fullName>
    </recommendedName>
</protein>
<gene>
    <name evidence="2" type="ORF">J40TS1_33950</name>
</gene>